<evidence type="ECO:0000313" key="2">
    <source>
        <dbReference type="EMBL" id="WPU94335.1"/>
    </source>
</evidence>
<evidence type="ECO:0000313" key="3">
    <source>
        <dbReference type="Proteomes" id="UP001324380"/>
    </source>
</evidence>
<keyword evidence="3" id="KW-1185">Reference proteome</keyword>
<dbReference type="InterPro" id="IPR024072">
    <property type="entry name" value="DHFR-like_dom_sf"/>
</dbReference>
<dbReference type="Proteomes" id="UP001324380">
    <property type="component" value="Chromosome"/>
</dbReference>
<sequence length="192" mass="21456">MGKIVLFMHVSLDGFAAGTKGEMNWIHVDQEIFDFVAERITETNTALYGRVTFQMMESYWPTAAEQPGASKHDREHAAWYKSAHKVVLSNTLNQATLTNTTVIGKDYAAAVRKLKKETSGEILLFGSPTTAHALLAENLIDECWLFVNPILLGEGIPVFKGIKEKQSLKLLKTHVFSSGVVCLHHELRRETN</sequence>
<reference evidence="2 3" key="1">
    <citation type="submission" date="2023-11" db="EMBL/GenBank/DDBJ databases">
        <title>Analysis of the Genomes of Mucilaginibacter gossypii cycad 4 and M. sabulilitoris SNA2: microbes with the potential for plant growth promotion.</title>
        <authorList>
            <person name="Hirsch A.M."/>
            <person name="Humm E."/>
            <person name="Rubbi M."/>
            <person name="Del Vecchio G."/>
            <person name="Ha S.M."/>
            <person name="Pellegrini M."/>
            <person name="Gunsalus R.P."/>
        </authorList>
    </citation>
    <scope>NUCLEOTIDE SEQUENCE [LARGE SCALE GENOMIC DNA]</scope>
    <source>
        <strain evidence="2 3">SNA2</strain>
    </source>
</reference>
<dbReference type="InterPro" id="IPR002734">
    <property type="entry name" value="RibDG_C"/>
</dbReference>
<accession>A0ABZ0TME3</accession>
<protein>
    <submittedName>
        <fullName evidence="2">Dihydrofolate reductase family protein</fullName>
    </submittedName>
</protein>
<proteinExistence type="predicted"/>
<dbReference type="InterPro" id="IPR050765">
    <property type="entry name" value="Riboflavin_Biosynth_HTPR"/>
</dbReference>
<organism evidence="2 3">
    <name type="scientific">Mucilaginibacter sabulilitoris</name>
    <dbReference type="NCBI Taxonomy" id="1173583"/>
    <lineage>
        <taxon>Bacteria</taxon>
        <taxon>Pseudomonadati</taxon>
        <taxon>Bacteroidota</taxon>
        <taxon>Sphingobacteriia</taxon>
        <taxon>Sphingobacteriales</taxon>
        <taxon>Sphingobacteriaceae</taxon>
        <taxon>Mucilaginibacter</taxon>
    </lineage>
</organism>
<dbReference type="SUPFAM" id="SSF53597">
    <property type="entry name" value="Dihydrofolate reductase-like"/>
    <property type="match status" value="1"/>
</dbReference>
<name>A0ABZ0TME3_9SPHI</name>
<gene>
    <name evidence="2" type="ORF">SNE25_02210</name>
</gene>
<dbReference type="EMBL" id="CP139558">
    <property type="protein sequence ID" value="WPU94335.1"/>
    <property type="molecule type" value="Genomic_DNA"/>
</dbReference>
<dbReference type="Gene3D" id="3.40.430.10">
    <property type="entry name" value="Dihydrofolate Reductase, subunit A"/>
    <property type="match status" value="1"/>
</dbReference>
<feature type="domain" description="Bacterial bifunctional deaminase-reductase C-terminal" evidence="1">
    <location>
        <begin position="3"/>
        <end position="181"/>
    </location>
</feature>
<evidence type="ECO:0000259" key="1">
    <source>
        <dbReference type="Pfam" id="PF01872"/>
    </source>
</evidence>
<dbReference type="Pfam" id="PF01872">
    <property type="entry name" value="RibD_C"/>
    <property type="match status" value="1"/>
</dbReference>
<dbReference type="RefSeq" id="WP_321563458.1">
    <property type="nucleotide sequence ID" value="NZ_CP139558.1"/>
</dbReference>
<dbReference type="PANTHER" id="PTHR38011:SF11">
    <property type="entry name" value="2,5-DIAMINO-6-RIBOSYLAMINO-4(3H)-PYRIMIDINONE 5'-PHOSPHATE REDUCTASE"/>
    <property type="match status" value="1"/>
</dbReference>
<dbReference type="PANTHER" id="PTHR38011">
    <property type="entry name" value="DIHYDROFOLATE REDUCTASE FAMILY PROTEIN (AFU_ORTHOLOGUE AFUA_8G06820)"/>
    <property type="match status" value="1"/>
</dbReference>